<dbReference type="Pfam" id="PF14226">
    <property type="entry name" value="DIOX_N"/>
    <property type="match status" value="1"/>
</dbReference>
<organism evidence="4 5">
    <name type="scientific">Gonapodya prolifera (strain JEL478)</name>
    <name type="common">Monoblepharis prolifera</name>
    <dbReference type="NCBI Taxonomy" id="1344416"/>
    <lineage>
        <taxon>Eukaryota</taxon>
        <taxon>Fungi</taxon>
        <taxon>Fungi incertae sedis</taxon>
        <taxon>Chytridiomycota</taxon>
        <taxon>Chytridiomycota incertae sedis</taxon>
        <taxon>Monoblepharidomycetes</taxon>
        <taxon>Monoblepharidales</taxon>
        <taxon>Gonapodyaceae</taxon>
        <taxon>Gonapodya</taxon>
    </lineage>
</organism>
<keyword evidence="1" id="KW-0479">Metal-binding</keyword>
<dbReference type="InterPro" id="IPR027443">
    <property type="entry name" value="IPNS-like_sf"/>
</dbReference>
<keyword evidence="1" id="KW-0408">Iron</keyword>
<evidence type="ECO:0000256" key="1">
    <source>
        <dbReference type="RuleBase" id="RU003682"/>
    </source>
</evidence>
<protein>
    <submittedName>
        <fullName evidence="4">Clavaminate synthase-like protein</fullName>
    </submittedName>
</protein>
<dbReference type="InterPro" id="IPR050231">
    <property type="entry name" value="Iron_ascorbate_oxido_reductase"/>
</dbReference>
<dbReference type="GO" id="GO:0016491">
    <property type="term" value="F:oxidoreductase activity"/>
    <property type="evidence" value="ECO:0007669"/>
    <property type="project" value="UniProtKB-KW"/>
</dbReference>
<keyword evidence="1" id="KW-0560">Oxidoreductase</keyword>
<gene>
    <name evidence="4" type="ORF">M427DRAFT_284874</name>
</gene>
<comment type="similarity">
    <text evidence="1">Belongs to the iron/ascorbate-dependent oxidoreductase family.</text>
</comment>
<keyword evidence="5" id="KW-1185">Reference proteome</keyword>
<name>A0A139AJ32_GONPJ</name>
<feature type="region of interest" description="Disordered" evidence="2">
    <location>
        <begin position="1"/>
        <end position="22"/>
    </location>
</feature>
<evidence type="ECO:0000313" key="5">
    <source>
        <dbReference type="Proteomes" id="UP000070544"/>
    </source>
</evidence>
<dbReference type="GO" id="GO:0046872">
    <property type="term" value="F:metal ion binding"/>
    <property type="evidence" value="ECO:0007669"/>
    <property type="project" value="UniProtKB-KW"/>
</dbReference>
<proteinExistence type="inferred from homology"/>
<evidence type="ECO:0000256" key="2">
    <source>
        <dbReference type="SAM" id="MobiDB-lite"/>
    </source>
</evidence>
<dbReference type="InterPro" id="IPR044861">
    <property type="entry name" value="IPNS-like_FE2OG_OXY"/>
</dbReference>
<evidence type="ECO:0000259" key="3">
    <source>
        <dbReference type="PROSITE" id="PS51471"/>
    </source>
</evidence>
<dbReference type="Gene3D" id="2.60.120.330">
    <property type="entry name" value="B-lactam Antibiotic, Isopenicillin N Synthase, Chain"/>
    <property type="match status" value="1"/>
</dbReference>
<dbReference type="OrthoDB" id="627829at2759"/>
<evidence type="ECO:0000313" key="4">
    <source>
        <dbReference type="EMBL" id="KXS16800.1"/>
    </source>
</evidence>
<accession>A0A139AJ32</accession>
<dbReference type="AlphaFoldDB" id="A0A139AJ32"/>
<dbReference type="PANTHER" id="PTHR47990">
    <property type="entry name" value="2-OXOGLUTARATE (2OG) AND FE(II)-DEPENDENT OXYGENASE SUPERFAMILY PROTEIN-RELATED"/>
    <property type="match status" value="1"/>
</dbReference>
<dbReference type="STRING" id="1344416.A0A139AJ32"/>
<feature type="domain" description="Fe2OG dioxygenase" evidence="3">
    <location>
        <begin position="213"/>
        <end position="321"/>
    </location>
</feature>
<dbReference type="InterPro" id="IPR005123">
    <property type="entry name" value="Oxoglu/Fe-dep_dioxygenase_dom"/>
</dbReference>
<dbReference type="SUPFAM" id="SSF51197">
    <property type="entry name" value="Clavaminate synthase-like"/>
    <property type="match status" value="1"/>
</dbReference>
<feature type="compositionally biased region" description="Pro residues" evidence="2">
    <location>
        <begin position="10"/>
        <end position="22"/>
    </location>
</feature>
<dbReference type="Proteomes" id="UP000070544">
    <property type="component" value="Unassembled WGS sequence"/>
</dbReference>
<reference evidence="4 5" key="1">
    <citation type="journal article" date="2015" name="Genome Biol. Evol.">
        <title>Phylogenomic analyses indicate that early fungi evolved digesting cell walls of algal ancestors of land plants.</title>
        <authorList>
            <person name="Chang Y."/>
            <person name="Wang S."/>
            <person name="Sekimoto S."/>
            <person name="Aerts A.L."/>
            <person name="Choi C."/>
            <person name="Clum A."/>
            <person name="LaButti K.M."/>
            <person name="Lindquist E.A."/>
            <person name="Yee Ngan C."/>
            <person name="Ohm R.A."/>
            <person name="Salamov A.A."/>
            <person name="Grigoriev I.V."/>
            <person name="Spatafora J.W."/>
            <person name="Berbee M.L."/>
        </authorList>
    </citation>
    <scope>NUCLEOTIDE SEQUENCE [LARGE SCALE GENOMIC DNA]</scope>
    <source>
        <strain evidence="4 5">JEL478</strain>
    </source>
</reference>
<dbReference type="InterPro" id="IPR026992">
    <property type="entry name" value="DIOX_N"/>
</dbReference>
<dbReference type="EMBL" id="KQ965750">
    <property type="protein sequence ID" value="KXS16800.1"/>
    <property type="molecule type" value="Genomic_DNA"/>
</dbReference>
<dbReference type="PROSITE" id="PS51471">
    <property type="entry name" value="FE2OG_OXY"/>
    <property type="match status" value="1"/>
</dbReference>
<sequence>MMEPDLSHAIPPPPPPSDPPPPLEALVVPVIDLSDHTQVKTLLPHALFEWGNFVIINHGIEVRDIKRLAAQLFELPGDVKRAMGVEENPHFFGYTAIGQATTEGTPDSREDFDFGNDLPCNWDAAQPPHLRYRPGPNQWPPDHLIPGFKSACKSYSDAMMKLGMRFMRWIADVLQGREIALEDNIGNTSDPLEILSDPLDSSLFERYFDHSAKSGGRIKFVRYPPADAEELHGVGSRQGVGPHRDLWLTFLLHANDQPGLEVQSRYGTWLQVPPIPDSFVVTVGQALESVTHGVLLATHHRAVTPLAGAPERLTIPYFMDLSGDVTLGMIKGGLKVGEEINQQLYEWARWRRWTDGQRRRAILAATAPPVESRDTESAKSTLAKEPAWLPLLSTTLRELHFRGMVSRRPHVGRKWYPEIANERNADEE</sequence>
<dbReference type="Pfam" id="PF03171">
    <property type="entry name" value="2OG-FeII_Oxy"/>
    <property type="match status" value="1"/>
</dbReference>